<dbReference type="AlphaFoldDB" id="A0A6J6TM44"/>
<evidence type="ECO:0000256" key="1">
    <source>
        <dbReference type="ARBA" id="ARBA00006432"/>
    </source>
</evidence>
<dbReference type="InterPro" id="IPR042099">
    <property type="entry name" value="ANL_N_sf"/>
</dbReference>
<evidence type="ECO:0000259" key="3">
    <source>
        <dbReference type="Pfam" id="PF00501"/>
    </source>
</evidence>
<dbReference type="InterPro" id="IPR045851">
    <property type="entry name" value="AMP-bd_C_sf"/>
</dbReference>
<protein>
    <submittedName>
        <fullName evidence="6">Unannotated protein</fullName>
    </submittedName>
</protein>
<dbReference type="PANTHER" id="PTHR43201">
    <property type="entry name" value="ACYL-COA SYNTHETASE"/>
    <property type="match status" value="1"/>
</dbReference>
<accession>A0A6J6TM44</accession>
<dbReference type="EMBL" id="CAFBQP010000030">
    <property type="protein sequence ID" value="CAB5060346.1"/>
    <property type="molecule type" value="Genomic_DNA"/>
</dbReference>
<dbReference type="PANTHER" id="PTHR43201:SF5">
    <property type="entry name" value="MEDIUM-CHAIN ACYL-COA LIGASE ACSF2, MITOCHONDRIAL"/>
    <property type="match status" value="1"/>
</dbReference>
<proteinExistence type="inferred from homology"/>
<evidence type="ECO:0000313" key="6">
    <source>
        <dbReference type="EMBL" id="CAB4747753.1"/>
    </source>
</evidence>
<dbReference type="GO" id="GO:0031956">
    <property type="term" value="F:medium-chain fatty acid-CoA ligase activity"/>
    <property type="evidence" value="ECO:0007669"/>
    <property type="project" value="TreeGrafter"/>
</dbReference>
<dbReference type="Gene3D" id="3.30.300.30">
    <property type="match status" value="1"/>
</dbReference>
<dbReference type="InterPro" id="IPR025110">
    <property type="entry name" value="AMP-bd_C"/>
</dbReference>
<dbReference type="GO" id="GO:0006631">
    <property type="term" value="P:fatty acid metabolic process"/>
    <property type="evidence" value="ECO:0007669"/>
    <property type="project" value="TreeGrafter"/>
</dbReference>
<dbReference type="EMBL" id="CAEZXX010000027">
    <property type="protein sequence ID" value="CAB4700628.1"/>
    <property type="molecule type" value="Genomic_DNA"/>
</dbReference>
<gene>
    <name evidence="5" type="ORF">UFOPK2602_00572</name>
    <name evidence="6" type="ORF">UFOPK2806_00817</name>
    <name evidence="7" type="ORF">UFOPK4306_00953</name>
</gene>
<evidence type="ECO:0000259" key="4">
    <source>
        <dbReference type="Pfam" id="PF13193"/>
    </source>
</evidence>
<dbReference type="Pfam" id="PF13193">
    <property type="entry name" value="AMP-binding_C"/>
    <property type="match status" value="1"/>
</dbReference>
<reference evidence="6" key="1">
    <citation type="submission" date="2020-05" db="EMBL/GenBank/DDBJ databases">
        <authorList>
            <person name="Chiriac C."/>
            <person name="Salcher M."/>
            <person name="Ghai R."/>
            <person name="Kavagutti S V."/>
        </authorList>
    </citation>
    <scope>NUCLEOTIDE SEQUENCE</scope>
</reference>
<dbReference type="PROSITE" id="PS00455">
    <property type="entry name" value="AMP_BINDING"/>
    <property type="match status" value="1"/>
</dbReference>
<dbReference type="Pfam" id="PF00501">
    <property type="entry name" value="AMP-binding"/>
    <property type="match status" value="1"/>
</dbReference>
<evidence type="ECO:0000313" key="5">
    <source>
        <dbReference type="EMBL" id="CAB4700628.1"/>
    </source>
</evidence>
<evidence type="ECO:0000313" key="7">
    <source>
        <dbReference type="EMBL" id="CAB5060346.1"/>
    </source>
</evidence>
<dbReference type="InterPro" id="IPR020845">
    <property type="entry name" value="AMP-binding_CS"/>
</dbReference>
<organism evidence="6">
    <name type="scientific">freshwater metagenome</name>
    <dbReference type="NCBI Taxonomy" id="449393"/>
    <lineage>
        <taxon>unclassified sequences</taxon>
        <taxon>metagenomes</taxon>
        <taxon>ecological metagenomes</taxon>
    </lineage>
</organism>
<dbReference type="FunFam" id="3.30.300.30:FF:000008">
    <property type="entry name" value="2,3-dihydroxybenzoate-AMP ligase"/>
    <property type="match status" value="1"/>
</dbReference>
<dbReference type="Gene3D" id="3.40.50.12780">
    <property type="entry name" value="N-terminal domain of ligase-like"/>
    <property type="match status" value="1"/>
</dbReference>
<dbReference type="SUPFAM" id="SSF56801">
    <property type="entry name" value="Acetyl-CoA synthetase-like"/>
    <property type="match status" value="1"/>
</dbReference>
<feature type="domain" description="AMP-binding enzyme C-terminal" evidence="4">
    <location>
        <begin position="420"/>
        <end position="495"/>
    </location>
</feature>
<dbReference type="EMBL" id="CAEZYY010000008">
    <property type="protein sequence ID" value="CAB4747753.1"/>
    <property type="molecule type" value="Genomic_DNA"/>
</dbReference>
<dbReference type="CDD" id="cd17631">
    <property type="entry name" value="FACL_FadD13-like"/>
    <property type="match status" value="1"/>
</dbReference>
<comment type="similarity">
    <text evidence="1">Belongs to the ATP-dependent AMP-binding enzyme family.</text>
</comment>
<feature type="domain" description="AMP-dependent synthetase/ligase" evidence="3">
    <location>
        <begin position="11"/>
        <end position="370"/>
    </location>
</feature>
<keyword evidence="2" id="KW-0436">Ligase</keyword>
<name>A0A6J6TM44_9ZZZZ</name>
<dbReference type="InterPro" id="IPR000873">
    <property type="entry name" value="AMP-dep_synth/lig_dom"/>
</dbReference>
<sequence>MTTMNSTDWLAHHARTRPTKLAIRDLMDGRDLTYAEINERTNRLASALARDFGVKPGDRVGVVSKNVSNIFEVQFACWKLGATFVPLNWRLAVPELAYIVGDCAPVVVFHGVEFADAMAQLGVNQRVAWDADASGRDAYEELLRSSDTEYPANDNTLDTVLTIMYTSGTTGHPKGVIITHGMTLWNVVNQTEPFRTGPTMVNIVVLPLFHTGGLNCFANPAFHYGGTNVMTGASFDPAFCLKVLSDPAVGVTHIQMVPANYLFMSQQPAFDTSTFPHIVAAGVGGASPSNTLLDAWISKGVRLQQAFGMTETGSMVMALPPEDCSRKIGSCGLSFIHNQLRIVDPDGNDVARGEAGELWAKGPNMTPGYWNLPEVSASSITDGWLHTGDALRQDEDGYFYVVDRIKDIYISGGENVSPAEIENVLYQLPSIAECAVIGVPDERWQEVGHAFIALKPGAALDEQTVAAHCVKNLAKFKVPKYVTFVDALPHNATGKILKRELKALLDH</sequence>
<evidence type="ECO:0000256" key="2">
    <source>
        <dbReference type="ARBA" id="ARBA00022598"/>
    </source>
</evidence>